<accession>A0A951PAC1</accession>
<dbReference type="Proteomes" id="UP000707356">
    <property type="component" value="Unassembled WGS sequence"/>
</dbReference>
<dbReference type="GO" id="GO:0008381">
    <property type="term" value="F:mechanosensitive monoatomic ion channel activity"/>
    <property type="evidence" value="ECO:0007669"/>
    <property type="project" value="InterPro"/>
</dbReference>
<feature type="transmembrane region" description="Helical" evidence="1">
    <location>
        <begin position="244"/>
        <end position="270"/>
    </location>
</feature>
<feature type="transmembrane region" description="Helical" evidence="1">
    <location>
        <begin position="461"/>
        <end position="482"/>
    </location>
</feature>
<dbReference type="InterPro" id="IPR045275">
    <property type="entry name" value="MscS_archaea/bacteria_type"/>
</dbReference>
<proteinExistence type="predicted"/>
<feature type="transmembrane region" description="Helical" evidence="1">
    <location>
        <begin position="204"/>
        <end position="224"/>
    </location>
</feature>
<feature type="transmembrane region" description="Helical" evidence="1">
    <location>
        <begin position="133"/>
        <end position="154"/>
    </location>
</feature>
<dbReference type="PANTHER" id="PTHR30221">
    <property type="entry name" value="SMALL-CONDUCTANCE MECHANOSENSITIVE CHANNEL"/>
    <property type="match status" value="1"/>
</dbReference>
<dbReference type="EMBL" id="JAHHHV010000064">
    <property type="protein sequence ID" value="MBW4465773.1"/>
    <property type="molecule type" value="Genomic_DNA"/>
</dbReference>
<reference evidence="2" key="1">
    <citation type="submission" date="2021-05" db="EMBL/GenBank/DDBJ databases">
        <authorList>
            <person name="Pietrasiak N."/>
            <person name="Ward R."/>
            <person name="Stajich J.E."/>
            <person name="Kurbessoian T."/>
        </authorList>
    </citation>
    <scope>NUCLEOTIDE SEQUENCE</scope>
    <source>
        <strain evidence="2">GSE-TBD4-15B</strain>
    </source>
</reference>
<evidence type="ECO:0000313" key="3">
    <source>
        <dbReference type="Proteomes" id="UP000707356"/>
    </source>
</evidence>
<feature type="transmembrane region" description="Helical" evidence="1">
    <location>
        <begin position="291"/>
        <end position="315"/>
    </location>
</feature>
<feature type="transmembrane region" description="Helical" evidence="1">
    <location>
        <begin position="36"/>
        <end position="61"/>
    </location>
</feature>
<evidence type="ECO:0000256" key="1">
    <source>
        <dbReference type="SAM" id="Phobius"/>
    </source>
</evidence>
<gene>
    <name evidence="2" type="ORF">KME07_10095</name>
</gene>
<organism evidence="2 3">
    <name type="scientific">Pegethrix bostrychoides GSE-TBD4-15B</name>
    <dbReference type="NCBI Taxonomy" id="2839662"/>
    <lineage>
        <taxon>Bacteria</taxon>
        <taxon>Bacillati</taxon>
        <taxon>Cyanobacteriota</taxon>
        <taxon>Cyanophyceae</taxon>
        <taxon>Oculatellales</taxon>
        <taxon>Oculatellaceae</taxon>
        <taxon>Pegethrix</taxon>
    </lineage>
</organism>
<feature type="transmembrane region" description="Helical" evidence="1">
    <location>
        <begin position="494"/>
        <end position="512"/>
    </location>
</feature>
<reference evidence="2" key="2">
    <citation type="journal article" date="2022" name="Microbiol. Resour. Announc.">
        <title>Metagenome Sequencing to Explore Phylogenomics of Terrestrial Cyanobacteria.</title>
        <authorList>
            <person name="Ward R.D."/>
            <person name="Stajich J.E."/>
            <person name="Johansen J.R."/>
            <person name="Huntemann M."/>
            <person name="Clum A."/>
            <person name="Foster B."/>
            <person name="Foster B."/>
            <person name="Roux S."/>
            <person name="Palaniappan K."/>
            <person name="Varghese N."/>
            <person name="Mukherjee S."/>
            <person name="Reddy T.B.K."/>
            <person name="Daum C."/>
            <person name="Copeland A."/>
            <person name="Chen I.A."/>
            <person name="Ivanova N.N."/>
            <person name="Kyrpides N.C."/>
            <person name="Shapiro N."/>
            <person name="Eloe-Fadrosh E.A."/>
            <person name="Pietrasiak N."/>
        </authorList>
    </citation>
    <scope>NUCLEOTIDE SEQUENCE</scope>
    <source>
        <strain evidence="2">GSE-TBD4-15B</strain>
    </source>
</reference>
<dbReference type="Pfam" id="PF05552">
    <property type="entry name" value="MS_channel_1st_1"/>
    <property type="match status" value="4"/>
</dbReference>
<comment type="caution">
    <text evidence="2">The sequence shown here is derived from an EMBL/GenBank/DDBJ whole genome shotgun (WGS) entry which is preliminary data.</text>
</comment>
<dbReference type="PANTHER" id="PTHR30221:SF1">
    <property type="entry name" value="SMALL-CONDUCTANCE MECHANOSENSITIVE CHANNEL"/>
    <property type="match status" value="1"/>
</dbReference>
<dbReference type="NCBIfam" id="NF033912">
    <property type="entry name" value="msc"/>
    <property type="match status" value="1"/>
</dbReference>
<feature type="transmembrane region" description="Helical" evidence="1">
    <location>
        <begin position="524"/>
        <end position="544"/>
    </location>
</feature>
<keyword evidence="1" id="KW-0812">Transmembrane</keyword>
<keyword evidence="1" id="KW-0472">Membrane</keyword>
<protein>
    <submittedName>
        <fullName evidence="2">Mechanosensitive ion channel</fullName>
    </submittedName>
</protein>
<sequence>MGGLVNPWLAQANPVEATVNSTGQFISRVGSYLPNLLGALAILIIGWLVATIISAAIQGLLKRTEFDNRLAGWVSGRQGADNAIPIEKWVGTAVFWLIMAFVIVAFLNALQLSTVSAPLNSFLQQIFDYLPKIAGAAVLAGVAWVVATVAKTIVTRGLSQFNLDDKINRLAGPDQPASRSSEFGDPMAAPPRETLSLNETFGNALYWFVLLFFLPLILGVLDLQGPLAPVQNLLDEILSALPRILNAILIGVVGWFVAKVVRTIVTNFLAAVGTDRVGAQMGLTQSAATGGLSLSALLGTVVYVLILLPTVIAALNALQIEAISAPAVAMLGQILAALPKIFTAALILGVSYVIGRFVADLVAQTLTSVGFNNVFDWLGFSTPPAVRPIAEPPPEPLGQSPLGQSTVIPPSQSSLPRQTPSEIAGLVVLVAIMLTGAVAAVEKLDFAVLTDIVRAILASSANILGGLIVLGIGLYLANLAFTLISRSGGRQTRLLGQAARIAIIAFSVAMALDRMGVASNIVNLAFGLLLGAIAVAIGISFGLGGRGVADDLLRGWLESFKRN</sequence>
<evidence type="ECO:0000313" key="2">
    <source>
        <dbReference type="EMBL" id="MBW4465773.1"/>
    </source>
</evidence>
<feature type="transmembrane region" description="Helical" evidence="1">
    <location>
        <begin position="327"/>
        <end position="354"/>
    </location>
</feature>
<feature type="transmembrane region" description="Helical" evidence="1">
    <location>
        <begin position="423"/>
        <end position="441"/>
    </location>
</feature>
<feature type="transmembrane region" description="Helical" evidence="1">
    <location>
        <begin position="93"/>
        <end position="113"/>
    </location>
</feature>
<dbReference type="Gene3D" id="1.10.287.1260">
    <property type="match status" value="1"/>
</dbReference>
<keyword evidence="1" id="KW-1133">Transmembrane helix</keyword>
<dbReference type="InterPro" id="IPR008910">
    <property type="entry name" value="MSC_TM_helix"/>
</dbReference>
<name>A0A951PAC1_9CYAN</name>
<dbReference type="AlphaFoldDB" id="A0A951PAC1"/>